<proteinExistence type="predicted"/>
<accession>A0A1B6MAM6</accession>
<sequence length="210" mass="23005">QLVSIQKLKIPDHTFIEDPAASVDAEAKDSDDTLTIEELAAIVNHPHQHVHTSDLSSSAGDPASESLNVSATGDHANCVNYFDYTSGADDPTFISSEHYVATYSASGAKDEPTKDKDEAYTDPADFILSHLDDLHDCAFIVGRDNYTAERISAVSVHLKAHSSVFRDELQKCRTEILIRDVDPEVFKLLLRFVYGGKLRDLDQGTAAQLA</sequence>
<reference evidence="3" key="1">
    <citation type="submission" date="2015-11" db="EMBL/GenBank/DDBJ databases">
        <title>De novo transcriptome assembly of four potential Pierce s Disease insect vectors from Arizona vineyards.</title>
        <authorList>
            <person name="Tassone E.E."/>
        </authorList>
    </citation>
    <scope>NUCLEOTIDE SEQUENCE</scope>
</reference>
<feature type="non-terminal residue" evidence="3">
    <location>
        <position position="1"/>
    </location>
</feature>
<name>A0A1B6MAM6_9HEMI</name>
<evidence type="ECO:0000259" key="2">
    <source>
        <dbReference type="PROSITE" id="PS50097"/>
    </source>
</evidence>
<feature type="domain" description="BTB" evidence="2">
    <location>
        <begin position="135"/>
        <end position="202"/>
    </location>
</feature>
<dbReference type="InterPro" id="IPR000210">
    <property type="entry name" value="BTB/POZ_dom"/>
</dbReference>
<feature type="region of interest" description="Disordered" evidence="1">
    <location>
        <begin position="48"/>
        <end position="67"/>
    </location>
</feature>
<dbReference type="PROSITE" id="PS50097">
    <property type="entry name" value="BTB"/>
    <property type="match status" value="1"/>
</dbReference>
<evidence type="ECO:0000256" key="1">
    <source>
        <dbReference type="SAM" id="MobiDB-lite"/>
    </source>
</evidence>
<dbReference type="EMBL" id="GEBQ01006998">
    <property type="protein sequence ID" value="JAT32979.1"/>
    <property type="molecule type" value="Transcribed_RNA"/>
</dbReference>
<dbReference type="Pfam" id="PF00651">
    <property type="entry name" value="BTB"/>
    <property type="match status" value="1"/>
</dbReference>
<gene>
    <name evidence="3" type="ORF">g.51256</name>
</gene>
<dbReference type="InterPro" id="IPR011333">
    <property type="entry name" value="SKP1/BTB/POZ_sf"/>
</dbReference>
<dbReference type="AlphaFoldDB" id="A0A1B6MAM6"/>
<evidence type="ECO:0000313" key="3">
    <source>
        <dbReference type="EMBL" id="JAT32979.1"/>
    </source>
</evidence>
<feature type="compositionally biased region" description="Polar residues" evidence="1">
    <location>
        <begin position="53"/>
        <end position="67"/>
    </location>
</feature>
<feature type="non-terminal residue" evidence="3">
    <location>
        <position position="210"/>
    </location>
</feature>
<dbReference type="SUPFAM" id="SSF54695">
    <property type="entry name" value="POZ domain"/>
    <property type="match status" value="1"/>
</dbReference>
<protein>
    <recommendedName>
        <fullName evidence="2">BTB domain-containing protein</fullName>
    </recommendedName>
</protein>
<dbReference type="PANTHER" id="PTHR24413">
    <property type="entry name" value="SPECKLE-TYPE POZ PROTEIN"/>
    <property type="match status" value="1"/>
</dbReference>
<organism evidence="3">
    <name type="scientific">Graphocephala atropunctata</name>
    <dbReference type="NCBI Taxonomy" id="36148"/>
    <lineage>
        <taxon>Eukaryota</taxon>
        <taxon>Metazoa</taxon>
        <taxon>Ecdysozoa</taxon>
        <taxon>Arthropoda</taxon>
        <taxon>Hexapoda</taxon>
        <taxon>Insecta</taxon>
        <taxon>Pterygota</taxon>
        <taxon>Neoptera</taxon>
        <taxon>Paraneoptera</taxon>
        <taxon>Hemiptera</taxon>
        <taxon>Auchenorrhyncha</taxon>
        <taxon>Membracoidea</taxon>
        <taxon>Cicadellidae</taxon>
        <taxon>Cicadellinae</taxon>
        <taxon>Cicadellini</taxon>
        <taxon>Graphocephala</taxon>
    </lineage>
</organism>
<dbReference type="Gene3D" id="3.30.710.10">
    <property type="entry name" value="Potassium Channel Kv1.1, Chain A"/>
    <property type="match status" value="1"/>
</dbReference>